<name>A0A5E4LPB5_9ARCH</name>
<keyword evidence="3 6" id="KW-0812">Transmembrane</keyword>
<dbReference type="PANTHER" id="PTHR35402">
    <property type="entry name" value="INTEGRAL MEMBRANE PROTEIN-RELATED"/>
    <property type="match status" value="1"/>
</dbReference>
<keyword evidence="5 6" id="KW-0472">Membrane</keyword>
<sequence>MTSKKEKKSIMGQRPYRRIGMALPKGIVGIFRKKLLHAGVREDVEIWIGKRVLLSLCVGIILVMIYLILYNPITSTETSLIALGLFISGTIPVFALSYLVLYFQIADRTSSLEKVLPDFLLLTASNLRAGMSPFAAFIGAARPEFGALYDEVKLSTGKASGTASLIDSLQEVQLYFDSPILKRTIGLFVKGIRSGGHLAKLLNSSAEEIRRIQDLRAELTTATRSYTIFLGFIVVLVMPFLLSVSTHFLAVFLKIQPENDLGNGSLAANLPSFSGKVLITPDQMFLASIAILVLTSLLMSCLIGIIGKGRILYGIKYFPIFAMGSVGFYFFARMVIGSFLSGFGAM</sequence>
<evidence type="ECO:0000313" key="8">
    <source>
        <dbReference type="EMBL" id="VVC02938.1"/>
    </source>
</evidence>
<dbReference type="AlphaFoldDB" id="A0A5E4LPB5"/>
<keyword evidence="4 6" id="KW-1133">Transmembrane helix</keyword>
<feature type="transmembrane region" description="Helical" evidence="6">
    <location>
        <begin position="79"/>
        <end position="103"/>
    </location>
</feature>
<gene>
    <name evidence="8" type="ORF">LFW2832_01323</name>
</gene>
<evidence type="ECO:0000256" key="2">
    <source>
        <dbReference type="ARBA" id="ARBA00022475"/>
    </source>
</evidence>
<evidence type="ECO:0000256" key="6">
    <source>
        <dbReference type="SAM" id="Phobius"/>
    </source>
</evidence>
<feature type="transmembrane region" description="Helical" evidence="6">
    <location>
        <begin position="318"/>
        <end position="340"/>
    </location>
</feature>
<dbReference type="InterPro" id="IPR018076">
    <property type="entry name" value="T2SS_GspF_dom"/>
</dbReference>
<feature type="transmembrane region" description="Helical" evidence="6">
    <location>
        <begin position="52"/>
        <end position="73"/>
    </location>
</feature>
<dbReference type="Proteomes" id="UP000789941">
    <property type="component" value="Unassembled WGS sequence"/>
</dbReference>
<comment type="subcellular location">
    <subcellularLocation>
        <location evidence="1">Cell membrane</location>
        <topology evidence="1">Multi-pass membrane protein</topology>
    </subcellularLocation>
</comment>
<dbReference type="Pfam" id="PF00482">
    <property type="entry name" value="T2SSF"/>
    <property type="match status" value="1"/>
</dbReference>
<dbReference type="EMBL" id="CABMJJ010000003">
    <property type="protein sequence ID" value="VVC02938.1"/>
    <property type="molecule type" value="Genomic_DNA"/>
</dbReference>
<feature type="domain" description="Type II secretion system protein GspF" evidence="7">
    <location>
        <begin position="119"/>
        <end position="244"/>
    </location>
</feature>
<feature type="transmembrane region" description="Helical" evidence="6">
    <location>
        <begin position="226"/>
        <end position="253"/>
    </location>
</feature>
<reference evidence="8 9" key="1">
    <citation type="submission" date="2019-08" db="EMBL/GenBank/DDBJ databases">
        <authorList>
            <person name="Vazquez-Campos X."/>
        </authorList>
    </citation>
    <scope>NUCLEOTIDE SEQUENCE [LARGE SCALE GENOMIC DNA]</scope>
    <source>
        <strain evidence="8">LFW-283_2</strain>
    </source>
</reference>
<comment type="caution">
    <text evidence="8">The sequence shown here is derived from an EMBL/GenBank/DDBJ whole genome shotgun (WGS) entry which is preliminary data.</text>
</comment>
<dbReference type="InterPro" id="IPR056569">
    <property type="entry name" value="ArlJ-like"/>
</dbReference>
<dbReference type="GO" id="GO:0005886">
    <property type="term" value="C:plasma membrane"/>
    <property type="evidence" value="ECO:0007669"/>
    <property type="project" value="UniProtKB-SubCell"/>
</dbReference>
<proteinExistence type="predicted"/>
<protein>
    <submittedName>
        <fullName evidence="8">Type II secretion system (T2SS), protein F</fullName>
    </submittedName>
</protein>
<feature type="transmembrane region" description="Helical" evidence="6">
    <location>
        <begin position="284"/>
        <end position="306"/>
    </location>
</feature>
<organism evidence="8 9">
    <name type="scientific">Candidatus Bilamarchaeum dharawalense</name>
    <dbReference type="NCBI Taxonomy" id="2885759"/>
    <lineage>
        <taxon>Archaea</taxon>
        <taxon>Candidatus Micrarchaeota</taxon>
        <taxon>Candidatus Micrarchaeia</taxon>
        <taxon>Candidatus Anstonellales</taxon>
        <taxon>Candidatus Bilamarchaeaceae</taxon>
        <taxon>Candidatus Bilamarchaeum</taxon>
    </lineage>
</organism>
<evidence type="ECO:0000256" key="1">
    <source>
        <dbReference type="ARBA" id="ARBA00004651"/>
    </source>
</evidence>
<evidence type="ECO:0000256" key="3">
    <source>
        <dbReference type="ARBA" id="ARBA00022692"/>
    </source>
</evidence>
<keyword evidence="2" id="KW-1003">Cell membrane</keyword>
<evidence type="ECO:0000259" key="7">
    <source>
        <dbReference type="Pfam" id="PF00482"/>
    </source>
</evidence>
<evidence type="ECO:0000256" key="5">
    <source>
        <dbReference type="ARBA" id="ARBA00023136"/>
    </source>
</evidence>
<accession>A0A5E4LPB5</accession>
<evidence type="ECO:0000313" key="9">
    <source>
        <dbReference type="Proteomes" id="UP000789941"/>
    </source>
</evidence>
<evidence type="ECO:0000256" key="4">
    <source>
        <dbReference type="ARBA" id="ARBA00022989"/>
    </source>
</evidence>
<dbReference type="PANTHER" id="PTHR35402:SF1">
    <property type="entry name" value="TYPE II SECRETION SYSTEM PROTEIN GSPF DOMAIN-CONTAINING PROTEIN"/>
    <property type="match status" value="1"/>
</dbReference>